<name>A0A9W7E798_9STRA</name>
<dbReference type="Proteomes" id="UP001165085">
    <property type="component" value="Unassembled WGS sequence"/>
</dbReference>
<feature type="transmembrane region" description="Helical" evidence="5">
    <location>
        <begin position="40"/>
        <end position="61"/>
    </location>
</feature>
<evidence type="ECO:0000256" key="5">
    <source>
        <dbReference type="SAM" id="Phobius"/>
    </source>
</evidence>
<dbReference type="Pfam" id="PF01490">
    <property type="entry name" value="Aa_trans"/>
    <property type="match status" value="1"/>
</dbReference>
<feature type="domain" description="Amino acid transporter transmembrane" evidence="6">
    <location>
        <begin position="9"/>
        <end position="420"/>
    </location>
</feature>
<feature type="transmembrane region" description="Helical" evidence="5">
    <location>
        <begin position="151"/>
        <end position="172"/>
    </location>
</feature>
<feature type="transmembrane region" description="Helical" evidence="5">
    <location>
        <begin position="412"/>
        <end position="435"/>
    </location>
</feature>
<protein>
    <recommendedName>
        <fullName evidence="6">Amino acid transporter transmembrane domain-containing protein</fullName>
    </recommendedName>
</protein>
<evidence type="ECO:0000313" key="8">
    <source>
        <dbReference type="Proteomes" id="UP001165085"/>
    </source>
</evidence>
<feature type="transmembrane region" description="Helical" evidence="5">
    <location>
        <begin position="222"/>
        <end position="245"/>
    </location>
</feature>
<evidence type="ECO:0000256" key="2">
    <source>
        <dbReference type="ARBA" id="ARBA00022692"/>
    </source>
</evidence>
<dbReference type="GO" id="GO:0015179">
    <property type="term" value="F:L-amino acid transmembrane transporter activity"/>
    <property type="evidence" value="ECO:0007669"/>
    <property type="project" value="TreeGrafter"/>
</dbReference>
<evidence type="ECO:0000256" key="3">
    <source>
        <dbReference type="ARBA" id="ARBA00022989"/>
    </source>
</evidence>
<evidence type="ECO:0000256" key="4">
    <source>
        <dbReference type="ARBA" id="ARBA00023136"/>
    </source>
</evidence>
<accession>A0A9W7E798</accession>
<organism evidence="7 8">
    <name type="scientific">Triparma strigata</name>
    <dbReference type="NCBI Taxonomy" id="1606541"/>
    <lineage>
        <taxon>Eukaryota</taxon>
        <taxon>Sar</taxon>
        <taxon>Stramenopiles</taxon>
        <taxon>Ochrophyta</taxon>
        <taxon>Bolidophyceae</taxon>
        <taxon>Parmales</taxon>
        <taxon>Triparmaceae</taxon>
        <taxon>Triparma</taxon>
    </lineage>
</organism>
<feature type="transmembrane region" description="Helical" evidence="5">
    <location>
        <begin position="92"/>
        <end position="112"/>
    </location>
</feature>
<evidence type="ECO:0000313" key="7">
    <source>
        <dbReference type="EMBL" id="GMH67700.1"/>
    </source>
</evidence>
<evidence type="ECO:0000256" key="1">
    <source>
        <dbReference type="ARBA" id="ARBA00004141"/>
    </source>
</evidence>
<feature type="transmembrane region" description="Helical" evidence="5">
    <location>
        <begin position="14"/>
        <end position="34"/>
    </location>
</feature>
<dbReference type="OrthoDB" id="1684102at2759"/>
<evidence type="ECO:0000259" key="6">
    <source>
        <dbReference type="Pfam" id="PF01490"/>
    </source>
</evidence>
<dbReference type="AlphaFoldDB" id="A0A9W7E798"/>
<keyword evidence="4 5" id="KW-0472">Membrane</keyword>
<dbReference type="InterPro" id="IPR013057">
    <property type="entry name" value="AA_transpt_TM"/>
</dbReference>
<reference evidence="8" key="1">
    <citation type="journal article" date="2023" name="Commun. Biol.">
        <title>Genome analysis of Parmales, the sister group of diatoms, reveals the evolutionary specialization of diatoms from phago-mixotrophs to photoautotrophs.</title>
        <authorList>
            <person name="Ban H."/>
            <person name="Sato S."/>
            <person name="Yoshikawa S."/>
            <person name="Yamada K."/>
            <person name="Nakamura Y."/>
            <person name="Ichinomiya M."/>
            <person name="Sato N."/>
            <person name="Blanc-Mathieu R."/>
            <person name="Endo H."/>
            <person name="Kuwata A."/>
            <person name="Ogata H."/>
        </authorList>
    </citation>
    <scope>NUCLEOTIDE SEQUENCE [LARGE SCALE GENOMIC DNA]</scope>
    <source>
        <strain evidence="8">NIES 3701</strain>
    </source>
</reference>
<keyword evidence="8" id="KW-1185">Reference proteome</keyword>
<dbReference type="PANTHER" id="PTHR22950:SF349">
    <property type="entry name" value="AMINO ACID TRANSPORTER TRANSMEMBRANE DOMAIN-CONTAINING PROTEIN"/>
    <property type="match status" value="1"/>
</dbReference>
<feature type="transmembrane region" description="Helical" evidence="5">
    <location>
        <begin position="372"/>
        <end position="391"/>
    </location>
</feature>
<keyword evidence="3 5" id="KW-1133">Transmembrane helix</keyword>
<dbReference type="EMBL" id="BRXY01000119">
    <property type="protein sequence ID" value="GMH67700.1"/>
    <property type="molecule type" value="Genomic_DNA"/>
</dbReference>
<dbReference type="PANTHER" id="PTHR22950">
    <property type="entry name" value="AMINO ACID TRANSPORTER"/>
    <property type="match status" value="1"/>
</dbReference>
<feature type="transmembrane region" description="Helical" evidence="5">
    <location>
        <begin position="118"/>
        <end position="139"/>
    </location>
</feature>
<sequence length="436" mass="46607">MSNDDRHLSSTRNAFINFFKSLFGAGVLSLPHAFSTVGLPLSLITFSLIFLTCLFSCYLLLQSKSLTPSLSNSPTTFLSLSSTILSPSIGRLIGLTICTLELLFCSGFIIAIKDNLNSSYPSLTSPTILTVLTPTLLILGQIKWLSDLCCISFIGITVYFIGVLVSSTIYSMRNWSPPPSMFEYNLSNIREFAGTAVYSLEGICLVLPVEGSMERKGEAFQIVGGSLSFYAVLIGGYAAIAYGGGLAGEGCDIVTDCIEGDNVKVLRLALSVALVLSHPVTLFPASEILTEVLLGEEGGEDEAKTPLINNQREGGEGGGEGEEVCLDGFDEFTPPPKSLRSPLKSSLLRVFTVSVTLLLGFSGINFSTFSNIVGAIGLSTIGFVVPVFLYVKAFQKKYGSAKKIQTKIKIGLVWSLAVGFFNIFVVGGGAVMKLFV</sequence>
<dbReference type="GO" id="GO:0005774">
    <property type="term" value="C:vacuolar membrane"/>
    <property type="evidence" value="ECO:0007669"/>
    <property type="project" value="TreeGrafter"/>
</dbReference>
<comment type="caution">
    <text evidence="7">The sequence shown here is derived from an EMBL/GenBank/DDBJ whole genome shotgun (WGS) entry which is preliminary data.</text>
</comment>
<feature type="transmembrane region" description="Helical" evidence="5">
    <location>
        <begin position="347"/>
        <end position="366"/>
    </location>
</feature>
<comment type="subcellular location">
    <subcellularLocation>
        <location evidence="1">Membrane</location>
        <topology evidence="1">Multi-pass membrane protein</topology>
    </subcellularLocation>
</comment>
<proteinExistence type="predicted"/>
<keyword evidence="2 5" id="KW-0812">Transmembrane</keyword>
<gene>
    <name evidence="7" type="ORF">TrST_g4981</name>
</gene>